<protein>
    <submittedName>
        <fullName evidence="2">Uncharacterized protein</fullName>
    </submittedName>
</protein>
<sequence length="99" mass="10625">MRVPHDDLVEHPGHLGEDAVRRGPGAYGEVSVTQGIHGRNERSQFGLTYPLADSRRGGRACGMGTDFNGSTPFPELGLTGSEVRLGSRIHGEPFPGKEK</sequence>
<evidence type="ECO:0000313" key="2">
    <source>
        <dbReference type="EMBL" id="GHF17117.1"/>
    </source>
</evidence>
<feature type="compositionally biased region" description="Basic and acidic residues" evidence="1">
    <location>
        <begin position="1"/>
        <end position="21"/>
    </location>
</feature>
<gene>
    <name evidence="2" type="ORF">GCM10014715_85280</name>
</gene>
<evidence type="ECO:0000313" key="3">
    <source>
        <dbReference type="Proteomes" id="UP000641386"/>
    </source>
</evidence>
<accession>A0A919AN22</accession>
<dbReference type="Proteomes" id="UP000641386">
    <property type="component" value="Unassembled WGS sequence"/>
</dbReference>
<dbReference type="AlphaFoldDB" id="A0A919AN22"/>
<reference evidence="2" key="2">
    <citation type="submission" date="2020-09" db="EMBL/GenBank/DDBJ databases">
        <authorList>
            <person name="Sun Q."/>
            <person name="Ohkuma M."/>
        </authorList>
    </citation>
    <scope>NUCLEOTIDE SEQUENCE</scope>
    <source>
        <strain evidence="2">JCM 3302</strain>
    </source>
</reference>
<name>A0A919AN22_9ACTN</name>
<dbReference type="EMBL" id="BNBC01000077">
    <property type="protein sequence ID" value="GHF17117.1"/>
    <property type="molecule type" value="Genomic_DNA"/>
</dbReference>
<comment type="caution">
    <text evidence="2">The sequence shown here is derived from an EMBL/GenBank/DDBJ whole genome shotgun (WGS) entry which is preliminary data.</text>
</comment>
<keyword evidence="3" id="KW-1185">Reference proteome</keyword>
<organism evidence="2 3">
    <name type="scientific">Streptomyces spiralis</name>
    <dbReference type="NCBI Taxonomy" id="66376"/>
    <lineage>
        <taxon>Bacteria</taxon>
        <taxon>Bacillati</taxon>
        <taxon>Actinomycetota</taxon>
        <taxon>Actinomycetes</taxon>
        <taxon>Kitasatosporales</taxon>
        <taxon>Streptomycetaceae</taxon>
        <taxon>Streptomyces</taxon>
    </lineage>
</organism>
<proteinExistence type="predicted"/>
<evidence type="ECO:0000256" key="1">
    <source>
        <dbReference type="SAM" id="MobiDB-lite"/>
    </source>
</evidence>
<reference evidence="2" key="1">
    <citation type="journal article" date="2014" name="Int. J. Syst. Evol. Microbiol.">
        <title>Complete genome sequence of Corynebacterium casei LMG S-19264T (=DSM 44701T), isolated from a smear-ripened cheese.</title>
        <authorList>
            <consortium name="US DOE Joint Genome Institute (JGI-PGF)"/>
            <person name="Walter F."/>
            <person name="Albersmeier A."/>
            <person name="Kalinowski J."/>
            <person name="Ruckert C."/>
        </authorList>
    </citation>
    <scope>NUCLEOTIDE SEQUENCE</scope>
    <source>
        <strain evidence="2">JCM 3302</strain>
    </source>
</reference>
<feature type="region of interest" description="Disordered" evidence="1">
    <location>
        <begin position="1"/>
        <end position="25"/>
    </location>
</feature>